<dbReference type="EMBL" id="JAIZAY010000007">
    <property type="protein sequence ID" value="KAJ8038360.1"/>
    <property type="molecule type" value="Genomic_DNA"/>
</dbReference>
<keyword evidence="1" id="KW-0862">Zinc</keyword>
<feature type="coiled-coil region" evidence="2">
    <location>
        <begin position="247"/>
        <end position="303"/>
    </location>
</feature>
<feature type="domain" description="B box-type" evidence="3">
    <location>
        <begin position="17"/>
        <end position="64"/>
    </location>
</feature>
<name>A0A9Q1C555_HOLLE</name>
<proteinExistence type="predicted"/>
<organism evidence="4 5">
    <name type="scientific">Holothuria leucospilota</name>
    <name type="common">Black long sea cucumber</name>
    <name type="synonym">Mertensiothuria leucospilota</name>
    <dbReference type="NCBI Taxonomy" id="206669"/>
    <lineage>
        <taxon>Eukaryota</taxon>
        <taxon>Metazoa</taxon>
        <taxon>Echinodermata</taxon>
        <taxon>Eleutherozoa</taxon>
        <taxon>Echinozoa</taxon>
        <taxon>Holothuroidea</taxon>
        <taxon>Aspidochirotacea</taxon>
        <taxon>Aspidochirotida</taxon>
        <taxon>Holothuriidae</taxon>
        <taxon>Holothuria</taxon>
    </lineage>
</organism>
<evidence type="ECO:0000313" key="5">
    <source>
        <dbReference type="Proteomes" id="UP001152320"/>
    </source>
</evidence>
<dbReference type="GO" id="GO:0061630">
    <property type="term" value="F:ubiquitin protein ligase activity"/>
    <property type="evidence" value="ECO:0007669"/>
    <property type="project" value="TreeGrafter"/>
</dbReference>
<sequence length="656" mass="75157">MRNLVEYVQIQQSLQSDETRECYSCSKHLKAAAYCFKCNNFLCTDCLDVHLTHKTLNDHKQHTLSVEDIESKNITLKKLASMRDTPRCHIHPSKVSELCCKTCTNVPVCMACMLGKHKGHDLHEVTELARVKREMLDEQLKILGRMRGERKVMAPKKIKEKLIQNVTKEKEIMQTYYENKFHKEEIKLGDIKRKLEDIQRWKKNEKQKIFDSLQSEMEKEIAKVKSKYEDKYKLMEKEINNGCCAREIILEKKLDKFSQKLEQLNKDKSGALASIEMQSNENVQTIEGICERFEKENERFENLSVIASSIVASEDDWTAVQCIPSLCDAATNLVNDLKKEFPDLEKITNVQIDYQLSSKERLSISKKVKQLERRFTLNDNMAYHYINCATGSGDGNIVITGSPLTGNEAFLIVTNVSGEIMKQTKLIAGMRGARHACDLMSQRKVAFGYTPNTIGVYNIRNCSYFRKVISDVISSWPLNRNLSCIASDPVNNHILVGGKESRDVYVFDDQLNYIHSLTLPEMIRWPQDITVSDGNLLVCDYDGKKAYVTTMEDLESKIVREFIKPDVEADDLRPYSVCADEDDFVYMLWTVPFGAQCFLVQYSPERSQLLTTRKVDENVRAVAAVETAQGEKLILATQTTQTAYIYSLNDSPNEEC</sequence>
<keyword evidence="1" id="KW-0863">Zinc-finger</keyword>
<reference evidence="4" key="1">
    <citation type="submission" date="2021-10" db="EMBL/GenBank/DDBJ databases">
        <title>Tropical sea cucumber genome reveals ecological adaptation and Cuvierian tubules defense mechanism.</title>
        <authorList>
            <person name="Chen T."/>
        </authorList>
    </citation>
    <scope>NUCLEOTIDE SEQUENCE</scope>
    <source>
        <strain evidence="4">Nanhai2018</strain>
        <tissue evidence="4">Muscle</tissue>
    </source>
</reference>
<dbReference type="Gene3D" id="2.120.10.30">
    <property type="entry name" value="TolB, C-terminal domain"/>
    <property type="match status" value="1"/>
</dbReference>
<protein>
    <submittedName>
        <fullName evidence="4">Transcription intermediary factor 1-beta</fullName>
    </submittedName>
</protein>
<dbReference type="SUPFAM" id="SSF101898">
    <property type="entry name" value="NHL repeat"/>
    <property type="match status" value="1"/>
</dbReference>
<dbReference type="AlphaFoldDB" id="A0A9Q1C555"/>
<accession>A0A9Q1C555</accession>
<dbReference type="PROSITE" id="PS50119">
    <property type="entry name" value="ZF_BBOX"/>
    <property type="match status" value="1"/>
</dbReference>
<dbReference type="OrthoDB" id="10113904at2759"/>
<evidence type="ECO:0000256" key="1">
    <source>
        <dbReference type="PROSITE-ProRule" id="PRU00024"/>
    </source>
</evidence>
<keyword evidence="2" id="KW-0175">Coiled coil</keyword>
<dbReference type="Proteomes" id="UP001152320">
    <property type="component" value="Chromosome 7"/>
</dbReference>
<dbReference type="GO" id="GO:0005654">
    <property type="term" value="C:nucleoplasm"/>
    <property type="evidence" value="ECO:0007669"/>
    <property type="project" value="TreeGrafter"/>
</dbReference>
<dbReference type="Gene3D" id="3.30.160.60">
    <property type="entry name" value="Classic Zinc Finger"/>
    <property type="match status" value="1"/>
</dbReference>
<comment type="caution">
    <text evidence="4">The sequence shown here is derived from an EMBL/GenBank/DDBJ whole genome shotgun (WGS) entry which is preliminary data.</text>
</comment>
<keyword evidence="1" id="KW-0479">Metal-binding</keyword>
<dbReference type="PANTHER" id="PTHR25462">
    <property type="entry name" value="BONUS, ISOFORM C-RELATED"/>
    <property type="match status" value="1"/>
</dbReference>
<dbReference type="InterPro" id="IPR011042">
    <property type="entry name" value="6-blade_b-propeller_TolB-like"/>
</dbReference>
<evidence type="ECO:0000259" key="3">
    <source>
        <dbReference type="PROSITE" id="PS50119"/>
    </source>
</evidence>
<keyword evidence="5" id="KW-1185">Reference proteome</keyword>
<gene>
    <name evidence="4" type="ORF">HOLleu_15756</name>
</gene>
<evidence type="ECO:0000256" key="2">
    <source>
        <dbReference type="SAM" id="Coils"/>
    </source>
</evidence>
<evidence type="ECO:0000313" key="4">
    <source>
        <dbReference type="EMBL" id="KAJ8038360.1"/>
    </source>
</evidence>
<dbReference type="PANTHER" id="PTHR25462:SF296">
    <property type="entry name" value="MEIOTIC P26, ISOFORM F"/>
    <property type="match status" value="1"/>
</dbReference>
<dbReference type="InterPro" id="IPR000315">
    <property type="entry name" value="Znf_B-box"/>
</dbReference>
<dbReference type="SUPFAM" id="SSF57845">
    <property type="entry name" value="B-box zinc-binding domain"/>
    <property type="match status" value="1"/>
</dbReference>
<dbReference type="GO" id="GO:0008270">
    <property type="term" value="F:zinc ion binding"/>
    <property type="evidence" value="ECO:0007669"/>
    <property type="project" value="UniProtKB-KW"/>
</dbReference>
<dbReference type="InterPro" id="IPR047153">
    <property type="entry name" value="TRIM45/56/19-like"/>
</dbReference>